<dbReference type="InterPro" id="IPR013098">
    <property type="entry name" value="Ig_I-set"/>
</dbReference>
<accession>A0A3S5FHA4</accession>
<evidence type="ECO:0000313" key="4">
    <source>
        <dbReference type="Proteomes" id="UP000784294"/>
    </source>
</evidence>
<keyword evidence="1" id="KW-0812">Transmembrane</keyword>
<reference evidence="3" key="1">
    <citation type="submission" date="2018-11" db="EMBL/GenBank/DDBJ databases">
        <authorList>
            <consortium name="Pathogen Informatics"/>
        </authorList>
    </citation>
    <scope>NUCLEOTIDE SEQUENCE</scope>
</reference>
<evidence type="ECO:0000313" key="3">
    <source>
        <dbReference type="EMBL" id="VEL43263.1"/>
    </source>
</evidence>
<evidence type="ECO:0000256" key="1">
    <source>
        <dbReference type="SAM" id="Phobius"/>
    </source>
</evidence>
<protein>
    <recommendedName>
        <fullName evidence="2">Ig-like domain-containing protein</fullName>
    </recommendedName>
</protein>
<dbReference type="Proteomes" id="UP000784294">
    <property type="component" value="Unassembled WGS sequence"/>
</dbReference>
<sequence length="231" mass="25479">MICLKILEAQILADIQPIQVAWKIDGREMSQSERIEMSFVQDTGIARLVIRKPSQPDSGEYTCVATGEVVEPTSGRRVSKTIMSSSAVLVEGEHTFSLFTCDTCSNTRTSRSPASSILFISTSFEAQILADVQPIQVTWMVGDRELVQSDRVEMTYLEDTGVARLVIRKASQPDSGQYTCMATGMVVEPTTGRRLSRTITSTAAVLVEGSVLIYILLLYCFVLSITQYLKC</sequence>
<dbReference type="AlphaFoldDB" id="A0A3S5FHA4"/>
<dbReference type="PROSITE" id="PS50835">
    <property type="entry name" value="IG_LIKE"/>
    <property type="match status" value="2"/>
</dbReference>
<dbReference type="InterPro" id="IPR007110">
    <property type="entry name" value="Ig-like_dom"/>
</dbReference>
<feature type="domain" description="Ig-like" evidence="2">
    <location>
        <begin position="1"/>
        <end position="66"/>
    </location>
</feature>
<comment type="caution">
    <text evidence="3">The sequence shown here is derived from an EMBL/GenBank/DDBJ whole genome shotgun (WGS) entry which is preliminary data.</text>
</comment>
<dbReference type="Pfam" id="PF07679">
    <property type="entry name" value="I-set"/>
    <property type="match status" value="2"/>
</dbReference>
<dbReference type="OrthoDB" id="6159398at2759"/>
<evidence type="ECO:0000259" key="2">
    <source>
        <dbReference type="PROSITE" id="PS50835"/>
    </source>
</evidence>
<name>A0A3S5FHA4_9PLAT</name>
<dbReference type="EMBL" id="CAAALY010279967">
    <property type="protein sequence ID" value="VEL43263.1"/>
    <property type="molecule type" value="Genomic_DNA"/>
</dbReference>
<dbReference type="PANTHER" id="PTHR47633">
    <property type="entry name" value="IMMUNOGLOBULIN"/>
    <property type="match status" value="1"/>
</dbReference>
<feature type="domain" description="Ig-like" evidence="2">
    <location>
        <begin position="72"/>
        <end position="200"/>
    </location>
</feature>
<proteinExistence type="predicted"/>
<keyword evidence="1" id="KW-1133">Transmembrane helix</keyword>
<dbReference type="InterPro" id="IPR036179">
    <property type="entry name" value="Ig-like_dom_sf"/>
</dbReference>
<gene>
    <name evidence="3" type="ORF">PXEA_LOCUS36703</name>
</gene>
<dbReference type="CDD" id="cd00096">
    <property type="entry name" value="Ig"/>
    <property type="match status" value="2"/>
</dbReference>
<dbReference type="SUPFAM" id="SSF48726">
    <property type="entry name" value="Immunoglobulin"/>
    <property type="match status" value="2"/>
</dbReference>
<feature type="transmembrane region" description="Helical" evidence="1">
    <location>
        <begin position="203"/>
        <end position="229"/>
    </location>
</feature>
<keyword evidence="4" id="KW-1185">Reference proteome</keyword>
<dbReference type="InterPro" id="IPR013783">
    <property type="entry name" value="Ig-like_fold"/>
</dbReference>
<keyword evidence="1" id="KW-0472">Membrane</keyword>
<dbReference type="Gene3D" id="2.60.40.10">
    <property type="entry name" value="Immunoglobulins"/>
    <property type="match status" value="2"/>
</dbReference>
<organism evidence="3 4">
    <name type="scientific">Protopolystoma xenopodis</name>
    <dbReference type="NCBI Taxonomy" id="117903"/>
    <lineage>
        <taxon>Eukaryota</taxon>
        <taxon>Metazoa</taxon>
        <taxon>Spiralia</taxon>
        <taxon>Lophotrochozoa</taxon>
        <taxon>Platyhelminthes</taxon>
        <taxon>Monogenea</taxon>
        <taxon>Polyopisthocotylea</taxon>
        <taxon>Polystomatidea</taxon>
        <taxon>Polystomatidae</taxon>
        <taxon>Protopolystoma</taxon>
    </lineage>
</organism>